<dbReference type="Proteomes" id="UP001054902">
    <property type="component" value="Unassembled WGS sequence"/>
</dbReference>
<dbReference type="PANTHER" id="PTHR43684:SF12">
    <property type="entry name" value="ENOYL-COA ISOMERASE"/>
    <property type="match status" value="1"/>
</dbReference>
<accession>A0AAD3HBG5</accession>
<sequence length="292" mass="32514">MSELRSTKDTSVKPFGKTLLIKRYGSNSSIILVALNNPRRKNTFSDQQYMDLIDMLFCVENDDSIDAVVITGAGDYFTSGADIGSFFALADYIEEHEEKGVILQTNSPKFMMAVINFSKMLVTAVNGPAVGIGVTLLPHCDMVYATEDSSYWTPFSRIAIVPEFSSSLTFVENMGVMRANQMLCMGEKINAKQALECKLLTGIMEGCDKSGDPFVDESIGVKVCKKINDQLLSLPHGGKTARKFVSLIRNQSRKEMLRKVCVEEWMEFEKRIRDGDVNDAVVALVNQRQSKL</sequence>
<name>A0AAD3HBG5_9STRA</name>
<dbReference type="AlphaFoldDB" id="A0AAD3HBG5"/>
<dbReference type="InterPro" id="IPR051053">
    <property type="entry name" value="ECH/Chromodomain_protein"/>
</dbReference>
<dbReference type="InterPro" id="IPR001753">
    <property type="entry name" value="Enoyl-CoA_hydra/iso"/>
</dbReference>
<protein>
    <submittedName>
        <fullName evidence="1">Peroxisomal 3,2-trans-enoyl-CoA isomerase</fullName>
    </submittedName>
</protein>
<dbReference type="Gene3D" id="3.90.226.10">
    <property type="entry name" value="2-enoyl-CoA Hydratase, Chain A, domain 1"/>
    <property type="match status" value="1"/>
</dbReference>
<keyword evidence="2" id="KW-1185">Reference proteome</keyword>
<evidence type="ECO:0000313" key="2">
    <source>
        <dbReference type="Proteomes" id="UP001054902"/>
    </source>
</evidence>
<dbReference type="Pfam" id="PF00378">
    <property type="entry name" value="ECH_1"/>
    <property type="match status" value="1"/>
</dbReference>
<dbReference type="GO" id="GO:0016853">
    <property type="term" value="F:isomerase activity"/>
    <property type="evidence" value="ECO:0007669"/>
    <property type="project" value="UniProtKB-KW"/>
</dbReference>
<dbReference type="PANTHER" id="PTHR43684">
    <property type="match status" value="1"/>
</dbReference>
<dbReference type="EMBL" id="BLLK01000058">
    <property type="protein sequence ID" value="GFH57662.1"/>
    <property type="molecule type" value="Genomic_DNA"/>
</dbReference>
<dbReference type="InterPro" id="IPR029045">
    <property type="entry name" value="ClpP/crotonase-like_dom_sf"/>
</dbReference>
<reference evidence="1 2" key="1">
    <citation type="journal article" date="2021" name="Sci. Rep.">
        <title>The genome of the diatom Chaetoceros tenuissimus carries an ancient integrated fragment of an extant virus.</title>
        <authorList>
            <person name="Hongo Y."/>
            <person name="Kimura K."/>
            <person name="Takaki Y."/>
            <person name="Yoshida Y."/>
            <person name="Baba S."/>
            <person name="Kobayashi G."/>
            <person name="Nagasaki K."/>
            <person name="Hano T."/>
            <person name="Tomaru Y."/>
        </authorList>
    </citation>
    <scope>NUCLEOTIDE SEQUENCE [LARGE SCALE GENOMIC DNA]</scope>
    <source>
        <strain evidence="1 2">NIES-3715</strain>
    </source>
</reference>
<gene>
    <name evidence="1" type="ORF">CTEN210_14138</name>
</gene>
<dbReference type="CDD" id="cd06558">
    <property type="entry name" value="crotonase-like"/>
    <property type="match status" value="1"/>
</dbReference>
<organism evidence="1 2">
    <name type="scientific">Chaetoceros tenuissimus</name>
    <dbReference type="NCBI Taxonomy" id="426638"/>
    <lineage>
        <taxon>Eukaryota</taxon>
        <taxon>Sar</taxon>
        <taxon>Stramenopiles</taxon>
        <taxon>Ochrophyta</taxon>
        <taxon>Bacillariophyta</taxon>
        <taxon>Coscinodiscophyceae</taxon>
        <taxon>Chaetocerotophycidae</taxon>
        <taxon>Chaetocerotales</taxon>
        <taxon>Chaetocerotaceae</taxon>
        <taxon>Chaetoceros</taxon>
    </lineage>
</organism>
<evidence type="ECO:0000313" key="1">
    <source>
        <dbReference type="EMBL" id="GFH57662.1"/>
    </source>
</evidence>
<dbReference type="SUPFAM" id="SSF52096">
    <property type="entry name" value="ClpP/crotonase"/>
    <property type="match status" value="1"/>
</dbReference>
<keyword evidence="1" id="KW-0413">Isomerase</keyword>
<proteinExistence type="predicted"/>
<comment type="caution">
    <text evidence="1">The sequence shown here is derived from an EMBL/GenBank/DDBJ whole genome shotgun (WGS) entry which is preliminary data.</text>
</comment>